<protein>
    <submittedName>
        <fullName evidence="7">Olfactory receptor 226</fullName>
    </submittedName>
</protein>
<organism evidence="7 8">
    <name type="scientific">Lynx pardinus</name>
    <name type="common">Iberian lynx</name>
    <name type="synonym">Felis pardina</name>
    <dbReference type="NCBI Taxonomy" id="191816"/>
    <lineage>
        <taxon>Eukaryota</taxon>
        <taxon>Metazoa</taxon>
        <taxon>Chordata</taxon>
        <taxon>Craniata</taxon>
        <taxon>Vertebrata</taxon>
        <taxon>Euteleostomi</taxon>
        <taxon>Mammalia</taxon>
        <taxon>Eutheria</taxon>
        <taxon>Laurasiatheria</taxon>
        <taxon>Carnivora</taxon>
        <taxon>Feliformia</taxon>
        <taxon>Felidae</taxon>
        <taxon>Felinae</taxon>
        <taxon>Lynx</taxon>
    </lineage>
</organism>
<sequence>MNLHTCIMFASGPWLDGFLTPVVTVLMTFQLPSCTAYEIGHFFSDLDPLLNLACSDPEVVEKATFLLASFVMVPILLSQALDKVLGDSGHCFSLFQGTGQQSRDPPLGPTA</sequence>
<comment type="subcellular location">
    <subcellularLocation>
        <location evidence="1">Cell membrane</location>
        <topology evidence="1">Multi-pass membrane protein</topology>
    </subcellularLocation>
</comment>
<keyword evidence="5" id="KW-0807">Transducer</keyword>
<evidence type="ECO:0000256" key="3">
    <source>
        <dbReference type="ARBA" id="ARBA00022606"/>
    </source>
</evidence>
<dbReference type="GO" id="GO:0004930">
    <property type="term" value="F:G protein-coupled receptor activity"/>
    <property type="evidence" value="ECO:0007669"/>
    <property type="project" value="UniProtKB-KW"/>
</dbReference>
<evidence type="ECO:0000256" key="2">
    <source>
        <dbReference type="ARBA" id="ARBA00022475"/>
    </source>
</evidence>
<dbReference type="AlphaFoldDB" id="A0A485P854"/>
<evidence type="ECO:0000256" key="1">
    <source>
        <dbReference type="ARBA" id="ARBA00004651"/>
    </source>
</evidence>
<proteinExistence type="predicted"/>
<keyword evidence="8" id="KW-1185">Reference proteome</keyword>
<dbReference type="PANTHER" id="PTHR24242:SF366">
    <property type="entry name" value="OLFACTORY RECEPTOR"/>
    <property type="match status" value="1"/>
</dbReference>
<evidence type="ECO:0000256" key="4">
    <source>
        <dbReference type="ARBA" id="ARBA00022725"/>
    </source>
</evidence>
<accession>A0A485P854</accession>
<dbReference type="InterPro" id="IPR050939">
    <property type="entry name" value="Olfactory_GPCR1"/>
</dbReference>
<keyword evidence="2" id="KW-1003">Cell membrane</keyword>
<keyword evidence="3" id="KW-0716">Sensory transduction</keyword>
<gene>
    <name evidence="7" type="ORF">LYPA_23C017418</name>
</gene>
<keyword evidence="6 7" id="KW-0675">Receptor</keyword>
<evidence type="ECO:0000256" key="5">
    <source>
        <dbReference type="ARBA" id="ARBA00023040"/>
    </source>
</evidence>
<dbReference type="GO" id="GO:0007608">
    <property type="term" value="P:sensory perception of smell"/>
    <property type="evidence" value="ECO:0007669"/>
    <property type="project" value="UniProtKB-KW"/>
</dbReference>
<dbReference type="PANTHER" id="PTHR24242">
    <property type="entry name" value="G-PROTEIN COUPLED RECEPTOR"/>
    <property type="match status" value="1"/>
</dbReference>
<dbReference type="GO" id="GO:0005886">
    <property type="term" value="C:plasma membrane"/>
    <property type="evidence" value="ECO:0007669"/>
    <property type="project" value="UniProtKB-SubCell"/>
</dbReference>
<keyword evidence="5" id="KW-0297">G-protein coupled receptor</keyword>
<dbReference type="Proteomes" id="UP000386466">
    <property type="component" value="Unassembled WGS sequence"/>
</dbReference>
<dbReference type="EMBL" id="CAAGRJ010031903">
    <property type="protein sequence ID" value="VFV42305.1"/>
    <property type="molecule type" value="Genomic_DNA"/>
</dbReference>
<name>A0A485P854_LYNPA</name>
<evidence type="ECO:0000313" key="8">
    <source>
        <dbReference type="Proteomes" id="UP000386466"/>
    </source>
</evidence>
<evidence type="ECO:0000256" key="6">
    <source>
        <dbReference type="ARBA" id="ARBA00023170"/>
    </source>
</evidence>
<reference evidence="7 8" key="1">
    <citation type="submission" date="2019-01" db="EMBL/GenBank/DDBJ databases">
        <authorList>
            <person name="Alioto T."/>
            <person name="Alioto T."/>
        </authorList>
    </citation>
    <scope>NUCLEOTIDE SEQUENCE [LARGE SCALE GENOMIC DNA]</scope>
</reference>
<evidence type="ECO:0000313" key="7">
    <source>
        <dbReference type="EMBL" id="VFV42305.1"/>
    </source>
</evidence>
<keyword evidence="2" id="KW-0472">Membrane</keyword>
<keyword evidence="4" id="KW-0552">Olfaction</keyword>
<dbReference type="SUPFAM" id="SSF81321">
    <property type="entry name" value="Family A G protein-coupled receptor-like"/>
    <property type="match status" value="1"/>
</dbReference>